<feature type="transmembrane region" description="Helical" evidence="1">
    <location>
        <begin position="60"/>
        <end position="82"/>
    </location>
</feature>
<evidence type="ECO:0000256" key="1">
    <source>
        <dbReference type="SAM" id="Phobius"/>
    </source>
</evidence>
<keyword evidence="1" id="KW-0472">Membrane</keyword>
<protein>
    <recommendedName>
        <fullName evidence="2">DUF6286 domain-containing protein</fullName>
    </recommendedName>
</protein>
<evidence type="ECO:0000313" key="4">
    <source>
        <dbReference type="Proteomes" id="UP000184363"/>
    </source>
</evidence>
<dbReference type="RefSeq" id="WP_073457354.1">
    <property type="nucleotide sequence ID" value="NZ_CALGVN010000044.1"/>
</dbReference>
<keyword evidence="4" id="KW-1185">Reference proteome</keyword>
<dbReference type="Pfam" id="PF19803">
    <property type="entry name" value="DUF6286"/>
    <property type="match status" value="1"/>
</dbReference>
<dbReference type="InterPro" id="IPR046253">
    <property type="entry name" value="DUF6286"/>
</dbReference>
<feature type="domain" description="DUF6286" evidence="2">
    <location>
        <begin position="70"/>
        <end position="176"/>
    </location>
</feature>
<dbReference type="AlphaFoldDB" id="A0A1M6TYV3"/>
<dbReference type="OrthoDB" id="5191564at2"/>
<proteinExistence type="predicted"/>
<evidence type="ECO:0000259" key="2">
    <source>
        <dbReference type="Pfam" id="PF19803"/>
    </source>
</evidence>
<evidence type="ECO:0000313" key="3">
    <source>
        <dbReference type="EMBL" id="SHK61998.1"/>
    </source>
</evidence>
<accession>A0A1M6TYV3</accession>
<organism evidence="3 4">
    <name type="scientific">Pseudonocardia thermophila</name>
    <dbReference type="NCBI Taxonomy" id="1848"/>
    <lineage>
        <taxon>Bacteria</taxon>
        <taxon>Bacillati</taxon>
        <taxon>Actinomycetota</taxon>
        <taxon>Actinomycetes</taxon>
        <taxon>Pseudonocardiales</taxon>
        <taxon>Pseudonocardiaceae</taxon>
        <taxon>Pseudonocardia</taxon>
    </lineage>
</organism>
<name>A0A1M6TYV3_PSETH</name>
<sequence>MRVLLRLLAPVLGLALAAAGVLLAIEVIVGWTRPGEATGVLVPWPDWKSALEATTWADPAVLGTGFGIAVVGLLLVLLGLFARRSDITVIAPRADMTVTMSPRVLARLVGQRVRRSDDVASAAVTASKGRITVTATGWGDPDGEVGAALRSSVEGTVAALLDDVPLTRRPRVRVRLAELRGPR</sequence>
<keyword evidence="1" id="KW-0812">Transmembrane</keyword>
<dbReference type="EMBL" id="FRAP01000009">
    <property type="protein sequence ID" value="SHK61998.1"/>
    <property type="molecule type" value="Genomic_DNA"/>
</dbReference>
<dbReference type="STRING" id="1848.SAMN05443637_10925"/>
<reference evidence="3 4" key="1">
    <citation type="submission" date="2016-11" db="EMBL/GenBank/DDBJ databases">
        <authorList>
            <person name="Jaros S."/>
            <person name="Januszkiewicz K."/>
            <person name="Wedrychowicz H."/>
        </authorList>
    </citation>
    <scope>NUCLEOTIDE SEQUENCE [LARGE SCALE GENOMIC DNA]</scope>
    <source>
        <strain evidence="3 4">DSM 43832</strain>
    </source>
</reference>
<keyword evidence="1" id="KW-1133">Transmembrane helix</keyword>
<dbReference type="Proteomes" id="UP000184363">
    <property type="component" value="Unassembled WGS sequence"/>
</dbReference>
<gene>
    <name evidence="3" type="ORF">SAMN05443637_10925</name>
</gene>